<name>A0A845F2V3_9BACL</name>
<gene>
    <name evidence="2" type="ORF">GLW07_16730</name>
</gene>
<accession>A0A845F2V3</accession>
<dbReference type="AlphaFoldDB" id="A0A845F2V3"/>
<keyword evidence="1" id="KW-0472">Membrane</keyword>
<dbReference type="RefSeq" id="WP_160920387.1">
    <property type="nucleotide sequence ID" value="NZ_WMEY01000005.1"/>
</dbReference>
<evidence type="ECO:0000313" key="3">
    <source>
        <dbReference type="Proteomes" id="UP000447833"/>
    </source>
</evidence>
<proteinExistence type="predicted"/>
<feature type="transmembrane region" description="Helical" evidence="1">
    <location>
        <begin position="12"/>
        <end position="33"/>
    </location>
</feature>
<organism evidence="2 3">
    <name type="scientific">Guptibacillus hwajinpoensis</name>
    <dbReference type="NCBI Taxonomy" id="208199"/>
    <lineage>
        <taxon>Bacteria</taxon>
        <taxon>Bacillati</taxon>
        <taxon>Bacillota</taxon>
        <taxon>Bacilli</taxon>
        <taxon>Bacillales</taxon>
        <taxon>Guptibacillaceae</taxon>
        <taxon>Guptibacillus</taxon>
    </lineage>
</organism>
<keyword evidence="1" id="KW-1133">Transmembrane helix</keyword>
<reference evidence="2 3" key="1">
    <citation type="submission" date="2019-11" db="EMBL/GenBank/DDBJ databases">
        <title>Genome sequences of 17 halophilic strains isolated from different environments.</title>
        <authorList>
            <person name="Furrow R.E."/>
        </authorList>
    </citation>
    <scope>NUCLEOTIDE SEQUENCE [LARGE SCALE GENOMIC DNA]</scope>
    <source>
        <strain evidence="2 3">22506_14_FS</strain>
    </source>
</reference>
<protein>
    <submittedName>
        <fullName evidence="2">Uncharacterized protein</fullName>
    </submittedName>
</protein>
<sequence length="69" mass="7810">MKNKKGPRRIKKITLLLLLPLGFFFIIGVGSYFNHQVIDTAVEGCEKLGGEVNLEKDILAINWSFSCER</sequence>
<evidence type="ECO:0000256" key="1">
    <source>
        <dbReference type="SAM" id="Phobius"/>
    </source>
</evidence>
<keyword evidence="1" id="KW-0812">Transmembrane</keyword>
<dbReference type="EMBL" id="WMEY01000005">
    <property type="protein sequence ID" value="MYL65005.1"/>
    <property type="molecule type" value="Genomic_DNA"/>
</dbReference>
<evidence type="ECO:0000313" key="2">
    <source>
        <dbReference type="EMBL" id="MYL65005.1"/>
    </source>
</evidence>
<dbReference type="Proteomes" id="UP000447833">
    <property type="component" value="Unassembled WGS sequence"/>
</dbReference>
<comment type="caution">
    <text evidence="2">The sequence shown here is derived from an EMBL/GenBank/DDBJ whole genome shotgun (WGS) entry which is preliminary data.</text>
</comment>